<geneLocation type="plasmid" evidence="2 3">
    <name>RM1</name>
</geneLocation>
<protein>
    <recommendedName>
        <fullName evidence="4">Holin</fullName>
    </recommendedName>
</protein>
<name>S5NP03_SALBN</name>
<evidence type="ECO:0000313" key="2">
    <source>
        <dbReference type="EMBL" id="AGR61947.1"/>
    </source>
</evidence>
<feature type="transmembrane region" description="Helical" evidence="1">
    <location>
        <begin position="16"/>
        <end position="34"/>
    </location>
</feature>
<keyword evidence="1" id="KW-0812">Transmembrane</keyword>
<sequence length="104" mass="11350">MGTQTTEFIMFLPYDFLINIILLGGWGGIVNILLKRDGQRKTLQKMLRQITVSGFVSILISLIFIKEGFQKESILIGAGVGGVSGRKILEIIIDKISGILVGGK</sequence>
<dbReference type="Pfam" id="PF16083">
    <property type="entry name" value="Phage_holin_3_3"/>
    <property type="match status" value="1"/>
</dbReference>
<evidence type="ECO:0000313" key="3">
    <source>
        <dbReference type="Proteomes" id="UP000015042"/>
    </source>
</evidence>
<dbReference type="PATRIC" id="fig|1197719.3.peg.4743"/>
<dbReference type="InterPro" id="IPR032126">
    <property type="entry name" value="LydA_holin"/>
</dbReference>
<dbReference type="HOGENOM" id="CLU_177819_0_0_6"/>
<dbReference type="RefSeq" id="WP_020842564.1">
    <property type="nucleotide sequence ID" value="NC_021871.1"/>
</dbReference>
<keyword evidence="1" id="KW-1133">Transmembrane helix</keyword>
<evidence type="ECO:0000256" key="1">
    <source>
        <dbReference type="SAM" id="Phobius"/>
    </source>
</evidence>
<organism evidence="2 3">
    <name type="scientific">Salmonella bongori N268-08</name>
    <dbReference type="NCBI Taxonomy" id="1197719"/>
    <lineage>
        <taxon>Bacteria</taxon>
        <taxon>Pseudomonadati</taxon>
        <taxon>Pseudomonadota</taxon>
        <taxon>Gammaproteobacteria</taxon>
        <taxon>Enterobacterales</taxon>
        <taxon>Enterobacteriaceae</taxon>
        <taxon>Salmonella</taxon>
    </lineage>
</organism>
<accession>S5NP03</accession>
<dbReference type="AlphaFoldDB" id="S5NP03"/>
<keyword evidence="2" id="KW-0614">Plasmid</keyword>
<evidence type="ECO:0008006" key="4">
    <source>
        <dbReference type="Google" id="ProtNLM"/>
    </source>
</evidence>
<reference evidence="2 3" key="1">
    <citation type="submission" date="2013-07" db="EMBL/GenBank/DDBJ databases">
        <title>Genome sequence of Salmonella bongori N268-08 - a rare clinical isolate.</title>
        <authorList>
            <person name="Marti R."/>
            <person name="Hagens S."/>
            <person name="Loessner M.J."/>
            <person name="Klumpp J."/>
        </authorList>
    </citation>
    <scope>NUCLEOTIDE SEQUENCE [LARGE SCALE GENOMIC DNA]</scope>
    <source>
        <strain evidence="2 3">N268-08</strain>
        <plasmid evidence="3">Plasmid RM1</plasmid>
    </source>
</reference>
<feature type="transmembrane region" description="Helical" evidence="1">
    <location>
        <begin position="46"/>
        <end position="65"/>
    </location>
</feature>
<gene>
    <name evidence="2" type="ORF">A464_plas0123</name>
</gene>
<proteinExistence type="predicted"/>
<dbReference type="KEGG" id="sbz:A464_plas0123"/>
<dbReference type="Proteomes" id="UP000015042">
    <property type="component" value="Plasmid RM1"/>
</dbReference>
<keyword evidence="1" id="KW-0472">Membrane</keyword>
<dbReference type="EMBL" id="CP006609">
    <property type="protein sequence ID" value="AGR61947.1"/>
    <property type="molecule type" value="Genomic_DNA"/>
</dbReference>